<keyword evidence="4" id="KW-0804">Transcription</keyword>
<gene>
    <name evidence="8" type="ORF">B0H66DRAFT_227245</name>
</gene>
<dbReference type="GO" id="GO:0000976">
    <property type="term" value="F:transcription cis-regulatory region binding"/>
    <property type="evidence" value="ECO:0007669"/>
    <property type="project" value="TreeGrafter"/>
</dbReference>
<dbReference type="InterPro" id="IPR051089">
    <property type="entry name" value="prtT"/>
</dbReference>
<dbReference type="Gene3D" id="4.10.240.10">
    <property type="entry name" value="Zn(2)-C6 fungal-type DNA-binding domain"/>
    <property type="match status" value="1"/>
</dbReference>
<organism evidence="8 9">
    <name type="scientific">Apodospora peruviana</name>
    <dbReference type="NCBI Taxonomy" id="516989"/>
    <lineage>
        <taxon>Eukaryota</taxon>
        <taxon>Fungi</taxon>
        <taxon>Dikarya</taxon>
        <taxon>Ascomycota</taxon>
        <taxon>Pezizomycotina</taxon>
        <taxon>Sordariomycetes</taxon>
        <taxon>Sordariomycetidae</taxon>
        <taxon>Sordariales</taxon>
        <taxon>Lasiosphaeriaceae</taxon>
        <taxon>Apodospora</taxon>
    </lineage>
</organism>
<reference evidence="8" key="2">
    <citation type="submission" date="2023-06" db="EMBL/GenBank/DDBJ databases">
        <authorList>
            <consortium name="Lawrence Berkeley National Laboratory"/>
            <person name="Haridas S."/>
            <person name="Hensen N."/>
            <person name="Bonometti L."/>
            <person name="Westerberg I."/>
            <person name="Brannstrom I.O."/>
            <person name="Guillou S."/>
            <person name="Cros-Aarteil S."/>
            <person name="Calhoun S."/>
            <person name="Kuo A."/>
            <person name="Mondo S."/>
            <person name="Pangilinan J."/>
            <person name="Riley R."/>
            <person name="Labutti K."/>
            <person name="Andreopoulos B."/>
            <person name="Lipzen A."/>
            <person name="Chen C."/>
            <person name="Yanf M."/>
            <person name="Daum C."/>
            <person name="Ng V."/>
            <person name="Clum A."/>
            <person name="Steindorff A."/>
            <person name="Ohm R."/>
            <person name="Martin F."/>
            <person name="Silar P."/>
            <person name="Natvig D."/>
            <person name="Lalanne C."/>
            <person name="Gautier V."/>
            <person name="Ament-Velasquez S.L."/>
            <person name="Kruys A."/>
            <person name="Hutchinson M.I."/>
            <person name="Powell A.J."/>
            <person name="Barry K."/>
            <person name="Miller A.N."/>
            <person name="Grigoriev I.V."/>
            <person name="Debuchy R."/>
            <person name="Gladieux P."/>
            <person name="Thoren M.H."/>
            <person name="Johannesson H."/>
        </authorList>
    </citation>
    <scope>NUCLEOTIDE SEQUENCE</scope>
    <source>
        <strain evidence="8">CBS 118394</strain>
    </source>
</reference>
<dbReference type="GO" id="GO:0000981">
    <property type="term" value="F:DNA-binding transcription factor activity, RNA polymerase II-specific"/>
    <property type="evidence" value="ECO:0007669"/>
    <property type="project" value="InterPro"/>
</dbReference>
<feature type="region of interest" description="Disordered" evidence="6">
    <location>
        <begin position="79"/>
        <end position="120"/>
    </location>
</feature>
<comment type="caution">
    <text evidence="8">The sequence shown here is derived from an EMBL/GenBank/DDBJ whole genome shotgun (WGS) entry which is preliminary data.</text>
</comment>
<accession>A0AAE0I5X7</accession>
<dbReference type="SUPFAM" id="SSF57701">
    <property type="entry name" value="Zn2/Cys6 DNA-binding domain"/>
    <property type="match status" value="1"/>
</dbReference>
<evidence type="ECO:0000256" key="4">
    <source>
        <dbReference type="ARBA" id="ARBA00023163"/>
    </source>
</evidence>
<sequence>MSSDSGRDRTRACVYCNKSKTRCTWPGEPGVGNCHRCGRLGRTCGLPEQRERRRRGPSTRVGQLEQKIDGIMSLLNASRQVQQPSPGSSSSQPSEGSSQTPGLYPVDIGRHPRPPSPLRAGAMLGTLARAMNPFMQIDIIPGFQISLEQAHGLLELYRTSYSPLFPFIPIPEHMSACDLLDDKPFLFRTIMQVVAPQSPAVQRNFSRWFRLYIAEHVVVNLEKRVELLQAIILFVAWGDSHFYIECPVTSLLQIAVGLMADLGLNKVPKIPGHAPETIIDEAKRMKGILRAKAPHTLEDRRAFLACYYVSSLASVLFRHVPSVPFYCGYTEVCCDMLEREMEYESDGSLVALIRMQHVLTRINEVLPNPETDDNNETCGVSLPMRMAMSTIRSELERARSLVPTSIQSKWFFKVAYHGTLVRLYEPAIHMRPSPGGSSDIGERGRRLEALWCCLDAAKAFFDAYASIPAEEGAYLPLSTFSWLSFVVITATRFLFINDSDWNPQVVCKAIDFVGITHQLSELCDQADRVAMTQEAERKRKFIDDNRTVMSMHRDKLRWIGSWCQSKLVPADEPQPPVADIEARELDAVPNFWQQWDLDGEWWQGVMDDSNFGQQQQMRNPTTGLP</sequence>
<dbReference type="PROSITE" id="PS50048">
    <property type="entry name" value="ZN2_CY6_FUNGAL_2"/>
    <property type="match status" value="1"/>
</dbReference>
<keyword evidence="3" id="KW-0238">DNA-binding</keyword>
<evidence type="ECO:0000256" key="1">
    <source>
        <dbReference type="ARBA" id="ARBA00004123"/>
    </source>
</evidence>
<evidence type="ECO:0000256" key="5">
    <source>
        <dbReference type="ARBA" id="ARBA00023242"/>
    </source>
</evidence>
<dbReference type="GO" id="GO:0005634">
    <property type="term" value="C:nucleus"/>
    <property type="evidence" value="ECO:0007669"/>
    <property type="project" value="UniProtKB-SubCell"/>
</dbReference>
<name>A0AAE0I5X7_9PEZI</name>
<feature type="domain" description="Zn(2)-C6 fungal-type" evidence="7">
    <location>
        <begin position="12"/>
        <end position="44"/>
    </location>
</feature>
<dbReference type="EMBL" id="JAUEDM010000004">
    <property type="protein sequence ID" value="KAK3318186.1"/>
    <property type="molecule type" value="Genomic_DNA"/>
</dbReference>
<reference evidence="8" key="1">
    <citation type="journal article" date="2023" name="Mol. Phylogenet. Evol.">
        <title>Genome-scale phylogeny and comparative genomics of the fungal order Sordariales.</title>
        <authorList>
            <person name="Hensen N."/>
            <person name="Bonometti L."/>
            <person name="Westerberg I."/>
            <person name="Brannstrom I.O."/>
            <person name="Guillou S."/>
            <person name="Cros-Aarteil S."/>
            <person name="Calhoun S."/>
            <person name="Haridas S."/>
            <person name="Kuo A."/>
            <person name="Mondo S."/>
            <person name="Pangilinan J."/>
            <person name="Riley R."/>
            <person name="LaButti K."/>
            <person name="Andreopoulos B."/>
            <person name="Lipzen A."/>
            <person name="Chen C."/>
            <person name="Yan M."/>
            <person name="Daum C."/>
            <person name="Ng V."/>
            <person name="Clum A."/>
            <person name="Steindorff A."/>
            <person name="Ohm R.A."/>
            <person name="Martin F."/>
            <person name="Silar P."/>
            <person name="Natvig D.O."/>
            <person name="Lalanne C."/>
            <person name="Gautier V."/>
            <person name="Ament-Velasquez S.L."/>
            <person name="Kruys A."/>
            <person name="Hutchinson M.I."/>
            <person name="Powell A.J."/>
            <person name="Barry K."/>
            <person name="Miller A.N."/>
            <person name="Grigoriev I.V."/>
            <person name="Debuchy R."/>
            <person name="Gladieux P."/>
            <person name="Hiltunen Thoren M."/>
            <person name="Johannesson H."/>
        </authorList>
    </citation>
    <scope>NUCLEOTIDE SEQUENCE</scope>
    <source>
        <strain evidence="8">CBS 118394</strain>
    </source>
</reference>
<evidence type="ECO:0000256" key="3">
    <source>
        <dbReference type="ARBA" id="ARBA00023125"/>
    </source>
</evidence>
<dbReference type="CDD" id="cd12148">
    <property type="entry name" value="fungal_TF_MHR"/>
    <property type="match status" value="1"/>
</dbReference>
<evidence type="ECO:0000313" key="9">
    <source>
        <dbReference type="Proteomes" id="UP001283341"/>
    </source>
</evidence>
<dbReference type="AlphaFoldDB" id="A0AAE0I5X7"/>
<comment type="subcellular location">
    <subcellularLocation>
        <location evidence="1">Nucleus</location>
    </subcellularLocation>
</comment>
<evidence type="ECO:0000256" key="6">
    <source>
        <dbReference type="SAM" id="MobiDB-lite"/>
    </source>
</evidence>
<evidence type="ECO:0000259" key="7">
    <source>
        <dbReference type="PROSITE" id="PS50048"/>
    </source>
</evidence>
<proteinExistence type="predicted"/>
<dbReference type="PANTHER" id="PTHR31845:SF10">
    <property type="entry name" value="ZN(II)2CYS6 TRANSCRIPTION FACTOR (EUROFUNG)"/>
    <property type="match status" value="1"/>
</dbReference>
<keyword evidence="9" id="KW-1185">Reference proteome</keyword>
<dbReference type="PANTHER" id="PTHR31845">
    <property type="entry name" value="FINGER DOMAIN PROTEIN, PUTATIVE-RELATED"/>
    <property type="match status" value="1"/>
</dbReference>
<dbReference type="Proteomes" id="UP001283341">
    <property type="component" value="Unassembled WGS sequence"/>
</dbReference>
<evidence type="ECO:0000313" key="8">
    <source>
        <dbReference type="EMBL" id="KAK3318186.1"/>
    </source>
</evidence>
<feature type="compositionally biased region" description="Low complexity" evidence="6">
    <location>
        <begin position="82"/>
        <end position="102"/>
    </location>
</feature>
<keyword evidence="5" id="KW-0539">Nucleus</keyword>
<dbReference type="GO" id="GO:0008270">
    <property type="term" value="F:zinc ion binding"/>
    <property type="evidence" value="ECO:0007669"/>
    <property type="project" value="InterPro"/>
</dbReference>
<evidence type="ECO:0000256" key="2">
    <source>
        <dbReference type="ARBA" id="ARBA00023015"/>
    </source>
</evidence>
<protein>
    <recommendedName>
        <fullName evidence="7">Zn(2)-C6 fungal-type domain-containing protein</fullName>
    </recommendedName>
</protein>
<keyword evidence="2" id="KW-0805">Transcription regulation</keyword>
<dbReference type="InterPro" id="IPR001138">
    <property type="entry name" value="Zn2Cys6_DnaBD"/>
</dbReference>
<dbReference type="InterPro" id="IPR036864">
    <property type="entry name" value="Zn2-C6_fun-type_DNA-bd_sf"/>
</dbReference>